<organism evidence="1">
    <name type="scientific">viral metagenome</name>
    <dbReference type="NCBI Taxonomy" id="1070528"/>
    <lineage>
        <taxon>unclassified sequences</taxon>
        <taxon>metagenomes</taxon>
        <taxon>organismal metagenomes</taxon>
    </lineage>
</organism>
<reference evidence="1" key="1">
    <citation type="journal article" date="2020" name="Nature">
        <title>Giant virus diversity and host interactions through global metagenomics.</title>
        <authorList>
            <person name="Schulz F."/>
            <person name="Roux S."/>
            <person name="Paez-Espino D."/>
            <person name="Jungbluth S."/>
            <person name="Walsh D.A."/>
            <person name="Denef V.J."/>
            <person name="McMahon K.D."/>
            <person name="Konstantinidis K.T."/>
            <person name="Eloe-Fadrosh E.A."/>
            <person name="Kyrpides N.C."/>
            <person name="Woyke T."/>
        </authorList>
    </citation>
    <scope>NUCLEOTIDE SEQUENCE</scope>
    <source>
        <strain evidence="1">GVMAG-M-3300020192-26</strain>
    </source>
</reference>
<protein>
    <submittedName>
        <fullName evidence="1">Uncharacterized protein</fullName>
    </submittedName>
</protein>
<dbReference type="AlphaFoldDB" id="A0A6C0C9Z0"/>
<accession>A0A6C0C9Z0</accession>
<dbReference type="EMBL" id="MN739364">
    <property type="protein sequence ID" value="QHT01143.1"/>
    <property type="molecule type" value="Genomic_DNA"/>
</dbReference>
<proteinExistence type="predicted"/>
<evidence type="ECO:0000313" key="1">
    <source>
        <dbReference type="EMBL" id="QHT01143.1"/>
    </source>
</evidence>
<name>A0A6C0C9Z0_9ZZZZ</name>
<sequence length="1204" mass="134170">MSKSSHTKRHAGRPSQRGGALQCEQIINIVKKAPNFFMLANAGLDAFTGEKNTAFRRGNVGPKDVVPEYMEYLTAFGQALNQIEKPTKARSEALLKSGEPISKVIGAIVSNKPQTATKYDVQQLYVETFVFHDDAEKKFSDIKSLLPGVNLLGTRIWETATNNTPIQSLISFLYMFIAQLDLDKSPRGDSIIKFLYRHDTINFHKLIAAVVKMFDDVHYKQENKLSGILSVDKLEMAILASLMPIAETIKKEISANESAVAPSTELKSMITDLGTANWDFSDGGDSKKALASIFKSTGVDHANLSFFWDNIGEPIHREIIPPALANLYNDDANVTKKIIRNVYLNSGFMPYTSKKVVSLDDPYYASAGVPLTSAEEESAWRSLLKAYWKTIATPAESGYNDENAFNGAADAVTIYNTMKGNYDIGAATVVAAGMVPTKPAASTHAASSAPLFMYIPKIDLGKYNRTDSVGATNKHDEINNFVDEVKTYKVFSQIASIALFNAVISNPGSFIANQSARGGVYEKNINNFLQNYVNFFASRIDYVNQKIGDDNIESIVDTFKDAMINNFINYTGNTIPPNVKSNMDNETACQSRVFNEVISGNTAKYNDIFNVVENATGQPLTLEAFEKYINGLPQAQRKAEFAKFRLNVKKLDQRMTGGRRRHRMHGGVGEVDVINALGRLPALQAGSARRIWLTDTDWITEGDLYTTEGPYGLRIIAQRVFTSDPSDPTDVVNVQRTNGDPIPLKKDAAARNIITILGDRIFELKPDDIMAILDRNAGVSTSMAKSENDLKALMLNKETPWRQDEGGKWFNKNNTEFDINGQCGFIDDVTGQNCLGFLNECALEQGTYSKCFEVVKKIDKNKKWGESLANKETIMKIRPTVAYNILKKFNFDTIAEKDTGSGPLANISLMKVEPVSRWFKRLDTADFRDKFAVLTSVPPVSAADAVKTMKENPYFINYLSLLVEWVNAHPSVLNKGWVSVKDVPEGPENKPTTIKFEDMKIYEYYPAAKPGTKNAGNLQMLLRGLRQLGGNFRDGVYAYKRRALFNDMKHHRLVDIDAPFSRGMFDRDMPQQQYGGHDDITKFLEGGKDGSASFLKNLYDQIILMLKRQRGVELSLNSRSKMDDVLNRIAEAEKKANEILLNGIKRSEILKVTDNRIDVDGIEGSDLKDIEERYLSKTKEAERSSAKFIEGLVAMLTVTVNGRK</sequence>